<dbReference type="RefSeq" id="WP_378483734.1">
    <property type="nucleotide sequence ID" value="NZ_JBHUFB010000005.1"/>
</dbReference>
<reference evidence="2" key="1">
    <citation type="journal article" date="2019" name="Int. J. Syst. Evol. Microbiol.">
        <title>The Global Catalogue of Microorganisms (GCM) 10K type strain sequencing project: providing services to taxonomists for standard genome sequencing and annotation.</title>
        <authorList>
            <consortium name="The Broad Institute Genomics Platform"/>
            <consortium name="The Broad Institute Genome Sequencing Center for Infectious Disease"/>
            <person name="Wu L."/>
            <person name="Ma J."/>
        </authorList>
    </citation>
    <scope>NUCLEOTIDE SEQUENCE [LARGE SCALE GENOMIC DNA]</scope>
    <source>
        <strain evidence="2">DT72</strain>
    </source>
</reference>
<protein>
    <submittedName>
        <fullName evidence="1">Uncharacterized protein</fullName>
    </submittedName>
</protein>
<organism evidence="1 2">
    <name type="scientific">Rhodococcus gannanensis</name>
    <dbReference type="NCBI Taxonomy" id="1960308"/>
    <lineage>
        <taxon>Bacteria</taxon>
        <taxon>Bacillati</taxon>
        <taxon>Actinomycetota</taxon>
        <taxon>Actinomycetes</taxon>
        <taxon>Mycobacteriales</taxon>
        <taxon>Nocardiaceae</taxon>
        <taxon>Rhodococcus</taxon>
    </lineage>
</organism>
<proteinExistence type="predicted"/>
<accession>A0ABW4NYX3</accession>
<gene>
    <name evidence="1" type="ORF">ACFSJG_03045</name>
</gene>
<dbReference type="EMBL" id="JBHUFB010000005">
    <property type="protein sequence ID" value="MFD1811181.1"/>
    <property type="molecule type" value="Genomic_DNA"/>
</dbReference>
<evidence type="ECO:0000313" key="2">
    <source>
        <dbReference type="Proteomes" id="UP001597286"/>
    </source>
</evidence>
<keyword evidence="2" id="KW-1185">Reference proteome</keyword>
<comment type="caution">
    <text evidence="1">The sequence shown here is derived from an EMBL/GenBank/DDBJ whole genome shotgun (WGS) entry which is preliminary data.</text>
</comment>
<sequence length="325" mass="35987">MTRWIEVLVAMAEGPSEPVHGTVRTVDADSKPERVNFAYAGEPPMFVGLGADDVRVWRDGSRTRIETTAGEPLFITDGTTAWRFEPDEELPLRADARRVHYLGAGRELAITRPASDWIGDDFTHPTGPVVDSEFLGRPCWEVELAPPPRKPAPIQIVVDKASGAVLQQRNDAAGWSVSYVDLALGTPSGPELFTWNGPVRTNAEAQRAMRARQDADRESRLRWFADHVTASPLGITVAVPIDVSWVHTHSDDGSFTANLGNGSISGMLARRPRNDTAWDLNWSGQVRMWSTTDFDWAVMLYDLGIDDDSLVQLQAALHPREPVRR</sequence>
<dbReference type="Proteomes" id="UP001597286">
    <property type="component" value="Unassembled WGS sequence"/>
</dbReference>
<evidence type="ECO:0000313" key="1">
    <source>
        <dbReference type="EMBL" id="MFD1811181.1"/>
    </source>
</evidence>
<name>A0ABW4NYX3_9NOCA</name>